<evidence type="ECO:0000313" key="4">
    <source>
        <dbReference type="EMBL" id="MBK0400975.1"/>
    </source>
</evidence>
<dbReference type="SUPFAM" id="SSF52172">
    <property type="entry name" value="CheY-like"/>
    <property type="match status" value="1"/>
</dbReference>
<gene>
    <name evidence="4" type="ORF">H0I76_17385</name>
</gene>
<comment type="caution">
    <text evidence="4">The sequence shown here is derived from an EMBL/GenBank/DDBJ whole genome shotgun (WGS) entry which is preliminary data.</text>
</comment>
<feature type="modified residue" description="4-aspartylphosphate" evidence="2">
    <location>
        <position position="54"/>
    </location>
</feature>
<protein>
    <submittedName>
        <fullName evidence="4">Response regulator</fullName>
    </submittedName>
</protein>
<evidence type="ECO:0000259" key="3">
    <source>
        <dbReference type="PROSITE" id="PS50110"/>
    </source>
</evidence>
<evidence type="ECO:0000256" key="2">
    <source>
        <dbReference type="PROSITE-ProRule" id="PRU00169"/>
    </source>
</evidence>
<dbReference type="SMART" id="SM00448">
    <property type="entry name" value="REC"/>
    <property type="match status" value="1"/>
</dbReference>
<feature type="domain" description="Response regulatory" evidence="3">
    <location>
        <begin position="5"/>
        <end position="119"/>
    </location>
</feature>
<dbReference type="GO" id="GO:0000160">
    <property type="term" value="P:phosphorelay signal transduction system"/>
    <property type="evidence" value="ECO:0007669"/>
    <property type="project" value="InterPro"/>
</dbReference>
<dbReference type="AlphaFoldDB" id="A0A8J7M9Z3"/>
<keyword evidence="5" id="KW-1185">Reference proteome</keyword>
<name>A0A8J7M9Z3_9RHOB</name>
<dbReference type="InterPro" id="IPR001789">
    <property type="entry name" value="Sig_transdc_resp-reg_receiver"/>
</dbReference>
<dbReference type="PROSITE" id="PS50110">
    <property type="entry name" value="RESPONSE_REGULATORY"/>
    <property type="match status" value="1"/>
</dbReference>
<dbReference type="PANTHER" id="PTHR44591:SF25">
    <property type="entry name" value="CHEMOTAXIS TWO-COMPONENT RESPONSE REGULATOR"/>
    <property type="match status" value="1"/>
</dbReference>
<dbReference type="Pfam" id="PF00072">
    <property type="entry name" value="Response_reg"/>
    <property type="match status" value="1"/>
</dbReference>
<dbReference type="RefSeq" id="WP_200612875.1">
    <property type="nucleotide sequence ID" value="NZ_JAEHHL010000012.1"/>
</dbReference>
<dbReference type="InterPro" id="IPR050595">
    <property type="entry name" value="Bact_response_regulator"/>
</dbReference>
<organism evidence="4 5">
    <name type="scientific">Thermohalobaculum xanthum</name>
    <dbReference type="NCBI Taxonomy" id="2753746"/>
    <lineage>
        <taxon>Bacteria</taxon>
        <taxon>Pseudomonadati</taxon>
        <taxon>Pseudomonadota</taxon>
        <taxon>Alphaproteobacteria</taxon>
        <taxon>Rhodobacterales</taxon>
        <taxon>Paracoccaceae</taxon>
        <taxon>Thermohalobaculum</taxon>
    </lineage>
</organism>
<dbReference type="Gene3D" id="3.40.50.2300">
    <property type="match status" value="1"/>
</dbReference>
<proteinExistence type="predicted"/>
<evidence type="ECO:0000313" key="5">
    <source>
        <dbReference type="Proteomes" id="UP000655420"/>
    </source>
</evidence>
<dbReference type="InterPro" id="IPR011006">
    <property type="entry name" value="CheY-like_superfamily"/>
</dbReference>
<reference evidence="4" key="1">
    <citation type="submission" date="2020-12" db="EMBL/GenBank/DDBJ databases">
        <title>Bacterial taxonomy.</title>
        <authorList>
            <person name="Pan X."/>
        </authorList>
    </citation>
    <scope>NUCLEOTIDE SEQUENCE</scope>
    <source>
        <strain evidence="4">M0105</strain>
    </source>
</reference>
<accession>A0A8J7M9Z3</accession>
<evidence type="ECO:0000256" key="1">
    <source>
        <dbReference type="ARBA" id="ARBA00022553"/>
    </source>
</evidence>
<dbReference type="PANTHER" id="PTHR44591">
    <property type="entry name" value="STRESS RESPONSE REGULATOR PROTEIN 1"/>
    <property type="match status" value="1"/>
</dbReference>
<dbReference type="EMBL" id="JAEHHL010000012">
    <property type="protein sequence ID" value="MBK0400975.1"/>
    <property type="molecule type" value="Genomic_DNA"/>
</dbReference>
<dbReference type="Proteomes" id="UP000655420">
    <property type="component" value="Unassembled WGS sequence"/>
</dbReference>
<sequence>MSGELVAVVDDDASARQSIAGLLRALGHHVAEYESGTDLLSARDLSTVACIVADLRMPGVGGLELCQRLVTIGSPIPTIVVTAFPDRTSRERARALGVVAYLTKPVTPDELVASLRAAFGGSGANGSAAETEEPE</sequence>
<keyword evidence="1 2" id="KW-0597">Phosphoprotein</keyword>